<evidence type="ECO:0000313" key="1">
    <source>
        <dbReference type="EMBL" id="EHY54098.1"/>
    </source>
</evidence>
<organism evidence="1 2">
    <name type="scientific">Exophiala dermatitidis (strain ATCC 34100 / CBS 525.76 / NIH/UT8656)</name>
    <name type="common">Black yeast</name>
    <name type="synonym">Wangiella dermatitidis</name>
    <dbReference type="NCBI Taxonomy" id="858893"/>
    <lineage>
        <taxon>Eukaryota</taxon>
        <taxon>Fungi</taxon>
        <taxon>Dikarya</taxon>
        <taxon>Ascomycota</taxon>
        <taxon>Pezizomycotina</taxon>
        <taxon>Eurotiomycetes</taxon>
        <taxon>Chaetothyriomycetidae</taxon>
        <taxon>Chaetothyriales</taxon>
        <taxon>Herpotrichiellaceae</taxon>
        <taxon>Exophiala</taxon>
    </lineage>
</organism>
<dbReference type="GeneID" id="20306913"/>
<dbReference type="EMBL" id="JH226131">
    <property type="protein sequence ID" value="EHY54098.1"/>
    <property type="molecule type" value="Genomic_DNA"/>
</dbReference>
<keyword evidence="2" id="KW-1185">Reference proteome</keyword>
<protein>
    <submittedName>
        <fullName evidence="1">Uncharacterized protein</fullName>
    </submittedName>
</protein>
<evidence type="ECO:0000313" key="2">
    <source>
        <dbReference type="Proteomes" id="UP000007304"/>
    </source>
</evidence>
<gene>
    <name evidence="1" type="ORF">HMPREF1120_02274</name>
</gene>
<dbReference type="AlphaFoldDB" id="H6BS43"/>
<proteinExistence type="predicted"/>
<sequence>MIFSLVAAGNNFVNVPKFLSGFVQTKQSFSPCLANPAVASALALPLAHFDTNHSLVCHDISNFAHYAIAYVPALGMPNRRPEPAADHTNDLLIDFPVFAHALSKSIQFT</sequence>
<dbReference type="InParanoid" id="H6BS43"/>
<name>H6BS43_EXODN</name>
<dbReference type="HOGENOM" id="CLU_2183942_0_0_1"/>
<dbReference type="RefSeq" id="XP_009154559.1">
    <property type="nucleotide sequence ID" value="XM_009156311.1"/>
</dbReference>
<reference evidence="1" key="1">
    <citation type="submission" date="2011-07" db="EMBL/GenBank/DDBJ databases">
        <title>The Genome Sequence of Exophiala (Wangiella) dermatitidis NIH/UT8656.</title>
        <authorList>
            <consortium name="The Broad Institute Genome Sequencing Platform"/>
            <person name="Cuomo C."/>
            <person name="Wang Z."/>
            <person name="Hunicke-Smith S."/>
            <person name="Szanislo P.J."/>
            <person name="Earl A."/>
            <person name="Young S.K."/>
            <person name="Zeng Q."/>
            <person name="Gargeya S."/>
            <person name="Fitzgerald M."/>
            <person name="Haas B."/>
            <person name="Abouelleil A."/>
            <person name="Alvarado L."/>
            <person name="Arachchi H.M."/>
            <person name="Berlin A."/>
            <person name="Brown A."/>
            <person name="Chapman S.B."/>
            <person name="Chen Z."/>
            <person name="Dunbar C."/>
            <person name="Freedman E."/>
            <person name="Gearin G."/>
            <person name="Gellesch M."/>
            <person name="Goldberg J."/>
            <person name="Griggs A."/>
            <person name="Gujja S."/>
            <person name="Heiman D."/>
            <person name="Howarth C."/>
            <person name="Larson L."/>
            <person name="Lui A."/>
            <person name="MacDonald P.J.P."/>
            <person name="Montmayeur A."/>
            <person name="Murphy C."/>
            <person name="Neiman D."/>
            <person name="Pearson M."/>
            <person name="Priest M."/>
            <person name="Roberts A."/>
            <person name="Saif S."/>
            <person name="Shea T."/>
            <person name="Shenoy N."/>
            <person name="Sisk P."/>
            <person name="Stolte C."/>
            <person name="Sykes S."/>
            <person name="Wortman J."/>
            <person name="Nusbaum C."/>
            <person name="Birren B."/>
        </authorList>
    </citation>
    <scope>NUCLEOTIDE SEQUENCE</scope>
    <source>
        <strain evidence="1">NIH/UT8656</strain>
    </source>
</reference>
<dbReference type="VEuPathDB" id="FungiDB:HMPREF1120_02274"/>
<dbReference type="Proteomes" id="UP000007304">
    <property type="component" value="Unassembled WGS sequence"/>
</dbReference>
<accession>H6BS43</accession>